<protein>
    <submittedName>
        <fullName evidence="3">Aste57867_19463 protein</fullName>
    </submittedName>
</protein>
<keyword evidence="1" id="KW-0812">Transmembrane</keyword>
<reference evidence="2" key="2">
    <citation type="submission" date="2019-06" db="EMBL/GenBank/DDBJ databases">
        <title>Genomics analysis of Aphanomyces spp. identifies a new class of oomycete effector associated with host adaptation.</title>
        <authorList>
            <person name="Gaulin E."/>
        </authorList>
    </citation>
    <scope>NUCLEOTIDE SEQUENCE</scope>
    <source>
        <strain evidence="2">CBS 578.67</strain>
    </source>
</reference>
<dbReference type="AlphaFoldDB" id="A0A485LD92"/>
<gene>
    <name evidence="3" type="primary">Aste57867_19463</name>
    <name evidence="2" type="ORF">As57867_019399</name>
    <name evidence="3" type="ORF">ASTE57867_19463</name>
</gene>
<evidence type="ECO:0000256" key="1">
    <source>
        <dbReference type="SAM" id="Phobius"/>
    </source>
</evidence>
<accession>A0A485LD92</accession>
<keyword evidence="1" id="KW-0472">Membrane</keyword>
<name>A0A485LD92_9STRA</name>
<keyword evidence="1" id="KW-1133">Transmembrane helix</keyword>
<sequence>MMDLTNDLQCLVRAFRNGAYYGTKIRAPHAFVMVMLFQNKPLREKLQGIVKLTFEHTKNLAYFVGIYKGVILLLKQADRVVTSSKIGHPQGLNPLAPWHAAVAGAVGGYLVWSKYSGVNYQIVLYLFSRVLIGLVKLASEKGWPIMKDYSFKQVYPVFACATWAIVMWLFEYHGHVLHPSLSKSMDFLYHDSNTWTDIQDFLPSPATVAVVALTWFNF</sequence>
<feature type="transmembrane region" description="Helical" evidence="1">
    <location>
        <begin position="149"/>
        <end position="170"/>
    </location>
</feature>
<dbReference type="OrthoDB" id="39659at2759"/>
<organism evidence="3 4">
    <name type="scientific">Aphanomyces stellatus</name>
    <dbReference type="NCBI Taxonomy" id="120398"/>
    <lineage>
        <taxon>Eukaryota</taxon>
        <taxon>Sar</taxon>
        <taxon>Stramenopiles</taxon>
        <taxon>Oomycota</taxon>
        <taxon>Saprolegniomycetes</taxon>
        <taxon>Saprolegniales</taxon>
        <taxon>Verrucalvaceae</taxon>
        <taxon>Aphanomyces</taxon>
    </lineage>
</organism>
<dbReference type="InterPro" id="IPR019531">
    <property type="entry name" value="Pmp4"/>
</dbReference>
<evidence type="ECO:0000313" key="3">
    <source>
        <dbReference type="EMBL" id="VFT96175.1"/>
    </source>
</evidence>
<proteinExistence type="predicted"/>
<evidence type="ECO:0000313" key="4">
    <source>
        <dbReference type="Proteomes" id="UP000332933"/>
    </source>
</evidence>
<dbReference type="PANTHER" id="PTHR15460:SF3">
    <property type="entry name" value="PEROXISOMAL MEMBRANE PROTEIN 4"/>
    <property type="match status" value="1"/>
</dbReference>
<keyword evidence="4" id="KW-1185">Reference proteome</keyword>
<dbReference type="PANTHER" id="PTHR15460">
    <property type="entry name" value="PEROXISOMAL MEMBRANE PROTEIN 4"/>
    <property type="match status" value="1"/>
</dbReference>
<evidence type="ECO:0000313" key="2">
    <source>
        <dbReference type="EMBL" id="KAF0689048.1"/>
    </source>
</evidence>
<dbReference type="EMBL" id="VJMH01006522">
    <property type="protein sequence ID" value="KAF0689048.1"/>
    <property type="molecule type" value="Genomic_DNA"/>
</dbReference>
<dbReference type="GO" id="GO:0005778">
    <property type="term" value="C:peroxisomal membrane"/>
    <property type="evidence" value="ECO:0007669"/>
    <property type="project" value="TreeGrafter"/>
</dbReference>
<reference evidence="3 4" key="1">
    <citation type="submission" date="2019-03" db="EMBL/GenBank/DDBJ databases">
        <authorList>
            <person name="Gaulin E."/>
            <person name="Dumas B."/>
        </authorList>
    </citation>
    <scope>NUCLEOTIDE SEQUENCE [LARGE SCALE GENOMIC DNA]</scope>
    <source>
        <strain evidence="3">CBS 568.67</strain>
    </source>
</reference>
<dbReference type="Proteomes" id="UP000332933">
    <property type="component" value="Unassembled WGS sequence"/>
</dbReference>
<dbReference type="EMBL" id="CAADRA010006543">
    <property type="protein sequence ID" value="VFT96175.1"/>
    <property type="molecule type" value="Genomic_DNA"/>
</dbReference>